<keyword evidence="3" id="KW-1185">Reference proteome</keyword>
<comment type="caution">
    <text evidence="2">The sequence shown here is derived from an EMBL/GenBank/DDBJ whole genome shotgun (WGS) entry which is preliminary data.</text>
</comment>
<dbReference type="SUPFAM" id="SSF55166">
    <property type="entry name" value="Hedgehog/DD-peptidase"/>
    <property type="match status" value="1"/>
</dbReference>
<reference evidence="3" key="1">
    <citation type="journal article" date="2019" name="Int. J. Syst. Evol. Microbiol.">
        <title>The Global Catalogue of Microorganisms (GCM) 10K type strain sequencing project: providing services to taxonomists for standard genome sequencing and annotation.</title>
        <authorList>
            <consortium name="The Broad Institute Genomics Platform"/>
            <consortium name="The Broad Institute Genome Sequencing Center for Infectious Disease"/>
            <person name="Wu L."/>
            <person name="Ma J."/>
        </authorList>
    </citation>
    <scope>NUCLEOTIDE SEQUENCE [LARGE SCALE GENOMIC DNA]</scope>
    <source>
        <strain evidence="3">KCTC 42107</strain>
    </source>
</reference>
<evidence type="ECO:0000313" key="2">
    <source>
        <dbReference type="EMBL" id="MFD2600804.1"/>
    </source>
</evidence>
<sequence>MDLKTLERIKLLHPKIRAEVLNSYILINQTFTKKGLCLRFSHTFRSLEEQKNLHSIGRSKPGKIVTNAKEGLSVHNYGLAFDIVILVDKDNNGSFETVSWDLKSDIDNNKTADWQEVVDCFKKSGWTWGGNWKSFPDYPHFEKTFGLSPKQLLAKYSSGDTFEEIINGKIYKWVNI</sequence>
<protein>
    <submittedName>
        <fullName evidence="2">M15 family metallopeptidase</fullName>
    </submittedName>
</protein>
<dbReference type="InterPro" id="IPR009045">
    <property type="entry name" value="Zn_M74/Hedgehog-like"/>
</dbReference>
<accession>A0ABW5NP44</accession>
<feature type="domain" description="Peptidase M15C" evidence="1">
    <location>
        <begin position="67"/>
        <end position="143"/>
    </location>
</feature>
<dbReference type="CDD" id="cd14845">
    <property type="entry name" value="L-Ala-D-Glu_peptidase_like"/>
    <property type="match status" value="1"/>
</dbReference>
<evidence type="ECO:0000313" key="3">
    <source>
        <dbReference type="Proteomes" id="UP001597480"/>
    </source>
</evidence>
<dbReference type="Pfam" id="PF13539">
    <property type="entry name" value="Peptidase_M15_4"/>
    <property type="match status" value="1"/>
</dbReference>
<dbReference type="RefSeq" id="WP_379819476.1">
    <property type="nucleotide sequence ID" value="NZ_JBHUMD010000003.1"/>
</dbReference>
<gene>
    <name evidence="2" type="ORF">ACFSR3_01935</name>
</gene>
<organism evidence="2 3">
    <name type="scientific">Flavobacterium suzhouense</name>
    <dbReference type="NCBI Taxonomy" id="1529638"/>
    <lineage>
        <taxon>Bacteria</taxon>
        <taxon>Pseudomonadati</taxon>
        <taxon>Bacteroidota</taxon>
        <taxon>Flavobacteriia</taxon>
        <taxon>Flavobacteriales</taxon>
        <taxon>Flavobacteriaceae</taxon>
        <taxon>Flavobacterium</taxon>
    </lineage>
</organism>
<evidence type="ECO:0000259" key="1">
    <source>
        <dbReference type="Pfam" id="PF13539"/>
    </source>
</evidence>
<proteinExistence type="predicted"/>
<dbReference type="InterPro" id="IPR039561">
    <property type="entry name" value="Peptidase_M15C"/>
</dbReference>
<name>A0ABW5NP44_9FLAO</name>
<dbReference type="Gene3D" id="3.30.1380.10">
    <property type="match status" value="1"/>
</dbReference>
<dbReference type="Proteomes" id="UP001597480">
    <property type="component" value="Unassembled WGS sequence"/>
</dbReference>
<dbReference type="EMBL" id="JBHUMD010000003">
    <property type="protein sequence ID" value="MFD2600804.1"/>
    <property type="molecule type" value="Genomic_DNA"/>
</dbReference>